<feature type="domain" description="Peptidase M13 C-terminal" evidence="2">
    <location>
        <begin position="76"/>
        <end position="165"/>
    </location>
</feature>
<dbReference type="STRING" id="564608.C1MPR3"/>
<reference evidence="3 4" key="1">
    <citation type="journal article" date="2009" name="Science">
        <title>Green evolution and dynamic adaptations revealed by genomes of the marine picoeukaryotes Micromonas.</title>
        <authorList>
            <person name="Worden A.Z."/>
            <person name="Lee J.H."/>
            <person name="Mock T."/>
            <person name="Rouze P."/>
            <person name="Simmons M.P."/>
            <person name="Aerts A.L."/>
            <person name="Allen A.E."/>
            <person name="Cuvelier M.L."/>
            <person name="Derelle E."/>
            <person name="Everett M.V."/>
            <person name="Foulon E."/>
            <person name="Grimwood J."/>
            <person name="Gundlach H."/>
            <person name="Henrissat B."/>
            <person name="Napoli C."/>
            <person name="McDonald S.M."/>
            <person name="Parker M.S."/>
            <person name="Rombauts S."/>
            <person name="Salamov A."/>
            <person name="Von Dassow P."/>
            <person name="Badger J.H."/>
            <person name="Coutinho P.M."/>
            <person name="Demir E."/>
            <person name="Dubchak I."/>
            <person name="Gentemann C."/>
            <person name="Eikrem W."/>
            <person name="Gready J.E."/>
            <person name="John U."/>
            <person name="Lanier W."/>
            <person name="Lindquist E.A."/>
            <person name="Lucas S."/>
            <person name="Mayer K.F."/>
            <person name="Moreau H."/>
            <person name="Not F."/>
            <person name="Otillar R."/>
            <person name="Panaud O."/>
            <person name="Pangilinan J."/>
            <person name="Paulsen I."/>
            <person name="Piegu B."/>
            <person name="Poliakov A."/>
            <person name="Robbens S."/>
            <person name="Schmutz J."/>
            <person name="Toulza E."/>
            <person name="Wyss T."/>
            <person name="Zelensky A."/>
            <person name="Zhou K."/>
            <person name="Armbrust E.V."/>
            <person name="Bhattacharya D."/>
            <person name="Goodenough U.W."/>
            <person name="Van de Peer Y."/>
            <person name="Grigoriev I.V."/>
        </authorList>
    </citation>
    <scope>NUCLEOTIDE SEQUENCE [LARGE SCALE GENOMIC DNA]</scope>
    <source>
        <strain evidence="3 4">CCMP1545</strain>
    </source>
</reference>
<dbReference type="CDD" id="cd08662">
    <property type="entry name" value="M13"/>
    <property type="match status" value="1"/>
</dbReference>
<dbReference type="Proteomes" id="UP000001876">
    <property type="component" value="Unassembled WGS sequence"/>
</dbReference>
<dbReference type="Gene3D" id="3.40.390.10">
    <property type="entry name" value="Collagenase (Catalytic Domain)"/>
    <property type="match status" value="1"/>
</dbReference>
<dbReference type="SUPFAM" id="SSF55486">
    <property type="entry name" value="Metalloproteases ('zincins'), catalytic domain"/>
    <property type="match status" value="1"/>
</dbReference>
<dbReference type="RefSeq" id="XP_003057628.1">
    <property type="nucleotide sequence ID" value="XM_003057582.1"/>
</dbReference>
<evidence type="ECO:0000256" key="1">
    <source>
        <dbReference type="ARBA" id="ARBA00007357"/>
    </source>
</evidence>
<dbReference type="eggNOG" id="KOG3624">
    <property type="taxonomic scope" value="Eukaryota"/>
</dbReference>
<dbReference type="PANTHER" id="PTHR11733:SF167">
    <property type="entry name" value="FI17812P1-RELATED"/>
    <property type="match status" value="1"/>
</dbReference>
<dbReference type="InterPro" id="IPR000718">
    <property type="entry name" value="Peptidase_M13"/>
</dbReference>
<dbReference type="GO" id="GO:0005886">
    <property type="term" value="C:plasma membrane"/>
    <property type="evidence" value="ECO:0007669"/>
    <property type="project" value="TreeGrafter"/>
</dbReference>
<dbReference type="GO" id="GO:0016485">
    <property type="term" value="P:protein processing"/>
    <property type="evidence" value="ECO:0007669"/>
    <property type="project" value="TreeGrafter"/>
</dbReference>
<evidence type="ECO:0000259" key="2">
    <source>
        <dbReference type="Pfam" id="PF01431"/>
    </source>
</evidence>
<comment type="similarity">
    <text evidence="1">Belongs to the peptidase M13 family.</text>
</comment>
<dbReference type="InterPro" id="IPR018497">
    <property type="entry name" value="Peptidase_M13_C"/>
</dbReference>
<keyword evidence="4" id="KW-1185">Reference proteome</keyword>
<organism evidence="4">
    <name type="scientific">Micromonas pusilla (strain CCMP1545)</name>
    <name type="common">Picoplanktonic green alga</name>
    <dbReference type="NCBI Taxonomy" id="564608"/>
    <lineage>
        <taxon>Eukaryota</taxon>
        <taxon>Viridiplantae</taxon>
        <taxon>Chlorophyta</taxon>
        <taxon>Mamiellophyceae</taxon>
        <taxon>Mamiellales</taxon>
        <taxon>Mamiellaceae</taxon>
        <taxon>Micromonas</taxon>
    </lineage>
</organism>
<gene>
    <name evidence="3" type="ORF">MICPUCDRAFT_67128</name>
</gene>
<accession>C1MPR3</accession>
<protein>
    <submittedName>
        <fullName evidence="3">Predicted protein</fullName>
    </submittedName>
</protein>
<sequence>MSEATKARALEKMAGFRVKIGFPDEWIDYADLAIDASAPYYANVLACKAFEHKRELKRMNAPVDREMWFMAPQQVNAYYHPMLNEIVFPAAILQPPFFDAAADPAINFGGIGAVIGHEITHGFDDQGRKFDASGNMNDWWAAEDAEEFVTRASVMVKQANDAVVHTQDEACEEKSMPFSLTKPGIRSVATKACACRNVNGELTQGENIADLGGLRLAHRAWKTYVGEGEHPSAAPENFPEDSAMRFFYSWATVWRQNITPALAAKYIAIDPHAPPEVRVNGTVSNMPEFIAAFGVKEGDGLYRADDERVDIW</sequence>
<dbReference type="Pfam" id="PF01431">
    <property type="entry name" value="Peptidase_M13"/>
    <property type="match status" value="2"/>
</dbReference>
<dbReference type="PRINTS" id="PR00786">
    <property type="entry name" value="NEPRILYSIN"/>
</dbReference>
<dbReference type="PANTHER" id="PTHR11733">
    <property type="entry name" value="ZINC METALLOPROTEASE FAMILY M13 NEPRILYSIN-RELATED"/>
    <property type="match status" value="1"/>
</dbReference>
<evidence type="ECO:0000313" key="3">
    <source>
        <dbReference type="EMBL" id="EEH57579.1"/>
    </source>
</evidence>
<dbReference type="KEGG" id="mpp:MICPUCDRAFT_67128"/>
<dbReference type="AlphaFoldDB" id="C1MPR3"/>
<feature type="domain" description="Peptidase M13 C-terminal" evidence="2">
    <location>
        <begin position="194"/>
        <end position="308"/>
    </location>
</feature>
<evidence type="ECO:0000313" key="4">
    <source>
        <dbReference type="Proteomes" id="UP000001876"/>
    </source>
</evidence>
<dbReference type="InterPro" id="IPR024079">
    <property type="entry name" value="MetalloPept_cat_dom_sf"/>
</dbReference>
<dbReference type="OrthoDB" id="6475849at2759"/>
<name>C1MPR3_MICPC</name>
<dbReference type="EMBL" id="GG663738">
    <property type="protein sequence ID" value="EEH57579.1"/>
    <property type="molecule type" value="Genomic_DNA"/>
</dbReference>
<dbReference type="GeneID" id="9683103"/>
<dbReference type="GO" id="GO:0004222">
    <property type="term" value="F:metalloendopeptidase activity"/>
    <property type="evidence" value="ECO:0007669"/>
    <property type="project" value="InterPro"/>
</dbReference>
<proteinExistence type="inferred from homology"/>
<dbReference type="PROSITE" id="PS51885">
    <property type="entry name" value="NEPRILYSIN"/>
    <property type="match status" value="1"/>
</dbReference>